<keyword evidence="2" id="KW-1185">Reference proteome</keyword>
<dbReference type="Pfam" id="PF12672">
    <property type="entry name" value="DUF3793"/>
    <property type="match status" value="1"/>
</dbReference>
<dbReference type="STRING" id="931626.Awo_c32970"/>
<evidence type="ECO:0000313" key="2">
    <source>
        <dbReference type="Proteomes" id="UP000007177"/>
    </source>
</evidence>
<name>H6LKA5_ACEWD</name>
<sequence length="184" mass="21497">MNVLENEIIRHCAPTLAGLKTGNLFSYPYRGDSELRQQVSYWNDLLNKRGVMLKILKQNERRALIYVYRQKRLVKDLSCPRVQSFLKEIGYQTNDLQACLTYLSARVCNSASFPHEIGLFLSYPFEDVEGFIRHAGKNEKQCGCWKVYCNAEEKNELFNRYNKCTRIYCQRFRTGSSILRLTVG</sequence>
<dbReference type="OrthoDB" id="5393676at2"/>
<dbReference type="InterPro" id="IPR024523">
    <property type="entry name" value="DUF3793"/>
</dbReference>
<dbReference type="Proteomes" id="UP000007177">
    <property type="component" value="Chromosome"/>
</dbReference>
<dbReference type="AlphaFoldDB" id="H6LKA5"/>
<reference evidence="1 2" key="2">
    <citation type="journal article" date="2012" name="PLoS ONE">
        <title>An ancient pathway combining carbon dioxide fixation with the generation and utilization of a sodium ion gradient for ATP synthesis.</title>
        <authorList>
            <person name="Poehlein A."/>
            <person name="Schmidt S."/>
            <person name="Kaster A.K."/>
            <person name="Goenrich M."/>
            <person name="Vollmers J."/>
            <person name="Thurmer A."/>
            <person name="Bertsch J."/>
            <person name="Schuchmann K."/>
            <person name="Voigt B."/>
            <person name="Hecker M."/>
            <person name="Daniel R."/>
            <person name="Thauer R.K."/>
            <person name="Gottschalk G."/>
            <person name="Muller V."/>
        </authorList>
    </citation>
    <scope>NUCLEOTIDE SEQUENCE [LARGE SCALE GENOMIC DNA]</scope>
    <source>
        <strain evidence="2">ATCC 29683 / DSM 1030 / JCM 2381 / KCTC 1655 / WB1</strain>
    </source>
</reference>
<protein>
    <submittedName>
        <fullName evidence="1">Putative cell surface protein</fullName>
    </submittedName>
</protein>
<dbReference type="HOGENOM" id="CLU_080981_1_0_9"/>
<reference evidence="2" key="1">
    <citation type="submission" date="2011-07" db="EMBL/GenBank/DDBJ databases">
        <title>Complete genome sequence of Acetobacterium woodii.</title>
        <authorList>
            <person name="Poehlein A."/>
            <person name="Schmidt S."/>
            <person name="Kaster A.-K."/>
            <person name="Goenrich M."/>
            <person name="Vollmers J."/>
            <person name="Thuermer A."/>
            <person name="Gottschalk G."/>
            <person name="Thauer R.K."/>
            <person name="Daniel R."/>
            <person name="Mueller V."/>
        </authorList>
    </citation>
    <scope>NUCLEOTIDE SEQUENCE [LARGE SCALE GENOMIC DNA]</scope>
    <source>
        <strain evidence="2">ATCC 29683 / DSM 1030 / JCM 2381 / KCTC 1655 / WB1</strain>
    </source>
</reference>
<dbReference type="RefSeq" id="WP_014357621.1">
    <property type="nucleotide sequence ID" value="NC_016894.1"/>
</dbReference>
<accession>H6LKA5</accession>
<evidence type="ECO:0000313" key="1">
    <source>
        <dbReference type="EMBL" id="AFA50025.1"/>
    </source>
</evidence>
<dbReference type="EMBL" id="CP002987">
    <property type="protein sequence ID" value="AFA50025.1"/>
    <property type="molecule type" value="Genomic_DNA"/>
</dbReference>
<dbReference type="KEGG" id="awo:Awo_c32970"/>
<organism evidence="1 2">
    <name type="scientific">Acetobacterium woodii (strain ATCC 29683 / DSM 1030 / JCM 2381 / KCTC 1655 / WB1)</name>
    <dbReference type="NCBI Taxonomy" id="931626"/>
    <lineage>
        <taxon>Bacteria</taxon>
        <taxon>Bacillati</taxon>
        <taxon>Bacillota</taxon>
        <taxon>Clostridia</taxon>
        <taxon>Eubacteriales</taxon>
        <taxon>Eubacteriaceae</taxon>
        <taxon>Acetobacterium</taxon>
    </lineage>
</organism>
<proteinExistence type="predicted"/>
<gene>
    <name evidence="1" type="ordered locus">Awo_c32970</name>
</gene>
<dbReference type="eggNOG" id="ENOG5032SGE">
    <property type="taxonomic scope" value="Bacteria"/>
</dbReference>